<proteinExistence type="inferred from homology"/>
<reference evidence="9" key="1">
    <citation type="submission" date="2017-04" db="EMBL/GenBank/DDBJ databases">
        <authorList>
            <person name="Varghese N."/>
            <person name="Submissions S."/>
        </authorList>
    </citation>
    <scope>NUCLEOTIDE SEQUENCE [LARGE SCALE GENOMIC DNA]</scope>
    <source>
        <strain evidence="9">DSM 16512</strain>
    </source>
</reference>
<feature type="transmembrane region" description="Helical" evidence="7">
    <location>
        <begin position="159"/>
        <end position="180"/>
    </location>
</feature>
<dbReference type="OrthoDB" id="9805022at2"/>
<keyword evidence="4 7" id="KW-0812">Transmembrane</keyword>
<feature type="transmembrane region" description="Helical" evidence="7">
    <location>
        <begin position="91"/>
        <end position="111"/>
    </location>
</feature>
<keyword evidence="9" id="KW-1185">Reference proteome</keyword>
<dbReference type="InterPro" id="IPR030802">
    <property type="entry name" value="Permease_MalE"/>
</dbReference>
<feature type="transmembrane region" description="Helical" evidence="7">
    <location>
        <begin position="200"/>
        <end position="223"/>
    </location>
</feature>
<evidence type="ECO:0000313" key="9">
    <source>
        <dbReference type="Proteomes" id="UP000192602"/>
    </source>
</evidence>
<dbReference type="NCBIfam" id="TIGR00056">
    <property type="entry name" value="MlaE family lipid ABC transporter permease subunit"/>
    <property type="match status" value="1"/>
</dbReference>
<evidence type="ECO:0000256" key="4">
    <source>
        <dbReference type="ARBA" id="ARBA00022692"/>
    </source>
</evidence>
<keyword evidence="6 7" id="KW-0472">Membrane</keyword>
<sequence>MEKFFYYLGLPVVNFYKILEKFGAFILFEIKLLPLFFKPPYRIKEILQQIEIIGVGSFFVIALTAIFTGLVEAIQLYHGFHKFSAESFMGYTIFVSISKELGPVFGALMLVSRAISAMTAELGTMRVTEQIDAIDTLAVDSKKYLIIPRVIATTISTPILVIIFVFLGNIAAYLISTYALGVNPTEYKNTITTYLEFSDIGTGIIKAVVFGYLISIIGTYIGYFTRGGARGVGLSTTKAVVYAAMTVFAANYFLSSLFLYLDW</sequence>
<dbReference type="PANTHER" id="PTHR30188">
    <property type="entry name" value="ABC TRANSPORTER PERMEASE PROTEIN-RELATED"/>
    <property type="match status" value="1"/>
</dbReference>
<evidence type="ECO:0000313" key="8">
    <source>
        <dbReference type="EMBL" id="SMC09838.1"/>
    </source>
</evidence>
<evidence type="ECO:0000256" key="3">
    <source>
        <dbReference type="ARBA" id="ARBA00022448"/>
    </source>
</evidence>
<dbReference type="Proteomes" id="UP000192602">
    <property type="component" value="Unassembled WGS sequence"/>
</dbReference>
<dbReference type="RefSeq" id="WP_084276119.1">
    <property type="nucleotide sequence ID" value="NZ_AP026671.1"/>
</dbReference>
<evidence type="ECO:0000256" key="5">
    <source>
        <dbReference type="ARBA" id="ARBA00022989"/>
    </source>
</evidence>
<protein>
    <submittedName>
        <fullName evidence="8">Phospholipid/cholesterol/gamma-HCH transport system permease protein</fullName>
    </submittedName>
</protein>
<comment type="subcellular location">
    <subcellularLocation>
        <location evidence="1">Membrane</location>
        <topology evidence="1">Multi-pass membrane protein</topology>
    </subcellularLocation>
</comment>
<keyword evidence="3" id="KW-0813">Transport</keyword>
<name>A0A1W1WU39_9BACT</name>
<dbReference type="STRING" id="1069081.SAMN05660197_1660"/>
<gene>
    <name evidence="8" type="ORF">SAMN05660197_1660</name>
</gene>
<organism evidence="8 9">
    <name type="scientific">Nitratiruptor tergarcus DSM 16512</name>
    <dbReference type="NCBI Taxonomy" id="1069081"/>
    <lineage>
        <taxon>Bacteria</taxon>
        <taxon>Pseudomonadati</taxon>
        <taxon>Campylobacterota</taxon>
        <taxon>Epsilonproteobacteria</taxon>
        <taxon>Nautiliales</taxon>
        <taxon>Nitratiruptoraceae</taxon>
        <taxon>Nitratiruptor</taxon>
    </lineage>
</organism>
<accession>A0A1W1WU39</accession>
<evidence type="ECO:0000256" key="6">
    <source>
        <dbReference type="ARBA" id="ARBA00023136"/>
    </source>
</evidence>
<dbReference type="AlphaFoldDB" id="A0A1W1WU39"/>
<keyword evidence="5 7" id="KW-1133">Transmembrane helix</keyword>
<dbReference type="GO" id="GO:0043190">
    <property type="term" value="C:ATP-binding cassette (ABC) transporter complex"/>
    <property type="evidence" value="ECO:0007669"/>
    <property type="project" value="InterPro"/>
</dbReference>
<dbReference type="InterPro" id="IPR003453">
    <property type="entry name" value="ABC_MlaE_roteobac"/>
</dbReference>
<dbReference type="EMBL" id="FWWZ01000001">
    <property type="protein sequence ID" value="SMC09838.1"/>
    <property type="molecule type" value="Genomic_DNA"/>
</dbReference>
<feature type="transmembrane region" description="Helical" evidence="7">
    <location>
        <begin position="239"/>
        <end position="261"/>
    </location>
</feature>
<comment type="similarity">
    <text evidence="2 7">Belongs to the MlaE permease family.</text>
</comment>
<evidence type="ECO:0000256" key="1">
    <source>
        <dbReference type="ARBA" id="ARBA00004141"/>
    </source>
</evidence>
<dbReference type="Pfam" id="PF02405">
    <property type="entry name" value="MlaE"/>
    <property type="match status" value="1"/>
</dbReference>
<dbReference type="PANTHER" id="PTHR30188:SF4">
    <property type="entry name" value="PROTEIN TRIGALACTOSYLDIACYLGLYCEROL 1, CHLOROPLASTIC"/>
    <property type="match status" value="1"/>
</dbReference>
<feature type="transmembrane region" description="Helical" evidence="7">
    <location>
        <begin position="49"/>
        <end position="71"/>
    </location>
</feature>
<evidence type="ECO:0000256" key="7">
    <source>
        <dbReference type="RuleBase" id="RU362044"/>
    </source>
</evidence>
<evidence type="ECO:0000256" key="2">
    <source>
        <dbReference type="ARBA" id="ARBA00007556"/>
    </source>
</evidence>
<dbReference type="GO" id="GO:0005548">
    <property type="term" value="F:phospholipid transporter activity"/>
    <property type="evidence" value="ECO:0007669"/>
    <property type="project" value="TreeGrafter"/>
</dbReference>